<feature type="domain" description="Iron-binding zinc finger CDGSH type" evidence="5">
    <location>
        <begin position="25"/>
        <end position="62"/>
    </location>
</feature>
<dbReference type="AlphaFoldDB" id="A0A2N3IDB9"/>
<evidence type="ECO:0000313" key="7">
    <source>
        <dbReference type="Proteomes" id="UP000233387"/>
    </source>
</evidence>
<evidence type="ECO:0000256" key="1">
    <source>
        <dbReference type="ARBA" id="ARBA00022714"/>
    </source>
</evidence>
<comment type="caution">
    <text evidence="6">The sequence shown here is derived from an EMBL/GenBank/DDBJ whole genome shotgun (WGS) entry which is preliminary data.</text>
</comment>
<dbReference type="RefSeq" id="WP_207764439.1">
    <property type="nucleotide sequence ID" value="NZ_NKXO01000025.1"/>
</dbReference>
<evidence type="ECO:0000256" key="4">
    <source>
        <dbReference type="ARBA" id="ARBA00023014"/>
    </source>
</evidence>
<reference evidence="6 7" key="1">
    <citation type="submission" date="2017-06" db="EMBL/GenBank/DDBJ databases">
        <title>Raineya orbicola gen. nov., sp. nov. a slightly thermophilic bacterium of the phylum Bacteroidetes and the description of Raineyaceae fam. nov.</title>
        <authorList>
            <person name="Albuquerque L."/>
            <person name="Polonia A.R.M."/>
            <person name="Barroso C."/>
            <person name="Froufe H.J.C."/>
            <person name="Lage O."/>
            <person name="Lobo-Da-Cunha A."/>
            <person name="Egas C."/>
            <person name="Da Costa M.S."/>
        </authorList>
    </citation>
    <scope>NUCLEOTIDE SEQUENCE [LARGE SCALE GENOMIC DNA]</scope>
    <source>
        <strain evidence="6 7">SPSPC-11</strain>
    </source>
</reference>
<dbReference type="GO" id="GO:0051537">
    <property type="term" value="F:2 iron, 2 sulfur cluster binding"/>
    <property type="evidence" value="ECO:0007669"/>
    <property type="project" value="UniProtKB-KW"/>
</dbReference>
<proteinExistence type="predicted"/>
<keyword evidence="1" id="KW-0001">2Fe-2S</keyword>
<evidence type="ECO:0000259" key="5">
    <source>
        <dbReference type="SMART" id="SM00704"/>
    </source>
</evidence>
<sequence length="63" mass="6990">MEQQTLQIEILPNGPMVVYGSCTLKVSGEIQKIEKEKTFLCRCGASEKKPFCDGSHKKIGFQG</sequence>
<evidence type="ECO:0000313" key="6">
    <source>
        <dbReference type="EMBL" id="PKQ68306.1"/>
    </source>
</evidence>
<accession>A0A2N3IDB9</accession>
<keyword evidence="3" id="KW-0408">Iron</keyword>
<dbReference type="InterPro" id="IPR018967">
    <property type="entry name" value="FeS-contain_CDGSH-typ"/>
</dbReference>
<keyword evidence="2" id="KW-0479">Metal-binding</keyword>
<dbReference type="Proteomes" id="UP000233387">
    <property type="component" value="Unassembled WGS sequence"/>
</dbReference>
<dbReference type="GO" id="GO:0046872">
    <property type="term" value="F:metal ion binding"/>
    <property type="evidence" value="ECO:0007669"/>
    <property type="project" value="UniProtKB-KW"/>
</dbReference>
<evidence type="ECO:0000256" key="2">
    <source>
        <dbReference type="ARBA" id="ARBA00022723"/>
    </source>
</evidence>
<organism evidence="6 7">
    <name type="scientific">Raineya orbicola</name>
    <dbReference type="NCBI Taxonomy" id="2016530"/>
    <lineage>
        <taxon>Bacteria</taxon>
        <taxon>Pseudomonadati</taxon>
        <taxon>Bacteroidota</taxon>
        <taxon>Cytophagia</taxon>
        <taxon>Cytophagales</taxon>
        <taxon>Raineyaceae</taxon>
        <taxon>Raineya</taxon>
    </lineage>
</organism>
<dbReference type="GO" id="GO:0005737">
    <property type="term" value="C:cytoplasm"/>
    <property type="evidence" value="ECO:0007669"/>
    <property type="project" value="UniProtKB-ARBA"/>
</dbReference>
<dbReference type="Gene3D" id="3.40.5.90">
    <property type="entry name" value="CDGSH iron-sulfur domain, mitoNEET-type"/>
    <property type="match status" value="1"/>
</dbReference>
<dbReference type="EMBL" id="NKXO01000025">
    <property type="protein sequence ID" value="PKQ68306.1"/>
    <property type="molecule type" value="Genomic_DNA"/>
</dbReference>
<evidence type="ECO:0000256" key="3">
    <source>
        <dbReference type="ARBA" id="ARBA00023004"/>
    </source>
</evidence>
<dbReference type="Pfam" id="PF09360">
    <property type="entry name" value="zf-CDGSH"/>
    <property type="match status" value="1"/>
</dbReference>
<dbReference type="SMART" id="SM00704">
    <property type="entry name" value="ZnF_CDGSH"/>
    <property type="match status" value="1"/>
</dbReference>
<protein>
    <recommendedName>
        <fullName evidence="5">Iron-binding zinc finger CDGSH type domain-containing protein</fullName>
    </recommendedName>
</protein>
<name>A0A2N3IDB9_9BACT</name>
<keyword evidence="7" id="KW-1185">Reference proteome</keyword>
<gene>
    <name evidence="6" type="ORF">Rain11_1670</name>
</gene>
<keyword evidence="4" id="KW-0411">Iron-sulfur</keyword>
<dbReference type="InterPro" id="IPR042216">
    <property type="entry name" value="MitoNEET_CISD"/>
</dbReference>